<name>A0A8S3RPM1_MYTED</name>
<keyword evidence="3" id="KW-0964">Secreted</keyword>
<organism evidence="10 11">
    <name type="scientific">Mytilus edulis</name>
    <name type="common">Blue mussel</name>
    <dbReference type="NCBI Taxonomy" id="6550"/>
    <lineage>
        <taxon>Eukaryota</taxon>
        <taxon>Metazoa</taxon>
        <taxon>Spiralia</taxon>
        <taxon>Lophotrochozoa</taxon>
        <taxon>Mollusca</taxon>
        <taxon>Bivalvia</taxon>
        <taxon>Autobranchia</taxon>
        <taxon>Pteriomorphia</taxon>
        <taxon>Mytilida</taxon>
        <taxon>Mytiloidea</taxon>
        <taxon>Mytilidae</taxon>
        <taxon>Mytilinae</taxon>
        <taxon>Mytilus</taxon>
    </lineage>
</organism>
<feature type="disulfide bond" evidence="8">
    <location>
        <begin position="25"/>
        <end position="147"/>
    </location>
</feature>
<keyword evidence="5" id="KW-0646">Protease inhibitor</keyword>
<dbReference type="PANTHER" id="PTHR11844:SF33">
    <property type="entry name" value="TISSUE INHIBITOR OF METALLOPROTEINASE"/>
    <property type="match status" value="1"/>
</dbReference>
<dbReference type="PANTHER" id="PTHR11844">
    <property type="entry name" value="METALLOPROTEASE INHIBITOR"/>
    <property type="match status" value="1"/>
</dbReference>
<feature type="domain" description="NTR" evidence="9">
    <location>
        <begin position="7"/>
        <end position="147"/>
    </location>
</feature>
<evidence type="ECO:0000256" key="3">
    <source>
        <dbReference type="ARBA" id="ARBA00022525"/>
    </source>
</evidence>
<dbReference type="InterPro" id="IPR008993">
    <property type="entry name" value="TIMP-like_OB-fold"/>
</dbReference>
<sequence>MHRDIIFNHGIGLFLWSIDIFNHYCRADFVIVATVKNVEEIYNNPFKQTNKIPEGPVYPFPIRRKFKARIHRSFKKNGNDTSRDIIINTPGSDAACGVQLDKNKKYIIGGYKVEGDYWINLCGWVQEYKTLNRQQIKGLKFFYGKNCQCKVSWCNGNFCNSGYGSSNKKTCKWEPRWSNDCYIRYGVCSENRSDGSCSWKKNRKFKTCLQTNDEVFPWKQRKPSNEAEVFPHLYMNMNTVLLVNGIKGKEVNQITLPWGVVLSGCRCQIKHPQTAFCTHNYVIKVMVKAIKENLAENGYKQYLSKNYNPDTVLYRRTPKKIILSRTYKIKILRIYKVGTINVTYGMK</sequence>
<evidence type="ECO:0000256" key="7">
    <source>
        <dbReference type="ARBA" id="ARBA00023215"/>
    </source>
</evidence>
<dbReference type="Gene3D" id="2.40.50.120">
    <property type="match status" value="2"/>
</dbReference>
<gene>
    <name evidence="10" type="ORF">MEDL_25544</name>
</gene>
<reference evidence="10" key="1">
    <citation type="submission" date="2021-03" db="EMBL/GenBank/DDBJ databases">
        <authorList>
            <person name="Bekaert M."/>
        </authorList>
    </citation>
    <scope>NUCLEOTIDE SEQUENCE</scope>
</reference>
<evidence type="ECO:0000256" key="4">
    <source>
        <dbReference type="ARBA" id="ARBA00022608"/>
    </source>
</evidence>
<dbReference type="GO" id="GO:0005615">
    <property type="term" value="C:extracellular space"/>
    <property type="evidence" value="ECO:0007669"/>
    <property type="project" value="TreeGrafter"/>
</dbReference>
<evidence type="ECO:0000256" key="5">
    <source>
        <dbReference type="ARBA" id="ARBA00022690"/>
    </source>
</evidence>
<dbReference type="PROSITE" id="PS50189">
    <property type="entry name" value="NTR"/>
    <property type="match status" value="1"/>
</dbReference>
<dbReference type="EMBL" id="CAJPWZ010001263">
    <property type="protein sequence ID" value="CAG2211515.1"/>
    <property type="molecule type" value="Genomic_DNA"/>
</dbReference>
<dbReference type="OrthoDB" id="6041373at2759"/>
<accession>A0A8S3RPM1</accession>
<comment type="similarity">
    <text evidence="2">Belongs to the protease inhibitor I35 (TIMP) family.</text>
</comment>
<dbReference type="InterPro" id="IPR001134">
    <property type="entry name" value="Netrin_domain"/>
</dbReference>
<keyword evidence="4" id="KW-0483">Metalloprotease inhibitor</keyword>
<evidence type="ECO:0000259" key="9">
    <source>
        <dbReference type="PROSITE" id="PS50189"/>
    </source>
</evidence>
<feature type="disulfide bond" evidence="8">
    <location>
        <begin position="154"/>
        <end position="159"/>
    </location>
</feature>
<dbReference type="GO" id="GO:0002020">
    <property type="term" value="F:protease binding"/>
    <property type="evidence" value="ECO:0007669"/>
    <property type="project" value="TreeGrafter"/>
</dbReference>
<evidence type="ECO:0000313" key="11">
    <source>
        <dbReference type="Proteomes" id="UP000683360"/>
    </source>
</evidence>
<dbReference type="Pfam" id="PF00965">
    <property type="entry name" value="TIMP"/>
    <property type="match status" value="2"/>
</dbReference>
<comment type="subcellular location">
    <subcellularLocation>
        <location evidence="1">Secreted</location>
    </subcellularLocation>
</comment>
<dbReference type="InterPro" id="IPR001820">
    <property type="entry name" value="TIMP"/>
</dbReference>
<dbReference type="InterPro" id="IPR027465">
    <property type="entry name" value="TIMP_C"/>
</dbReference>
<feature type="disulfide bond" evidence="8">
    <location>
        <begin position="149"/>
        <end position="197"/>
    </location>
</feature>
<dbReference type="SMART" id="SM00206">
    <property type="entry name" value="NTR"/>
    <property type="match status" value="1"/>
</dbReference>
<keyword evidence="6 8" id="KW-1015">Disulfide bond</keyword>
<dbReference type="CDD" id="cd03577">
    <property type="entry name" value="NTR_TIMP_like"/>
    <property type="match status" value="1"/>
</dbReference>
<dbReference type="Gene3D" id="3.90.370.10">
    <property type="entry name" value="Tissue inhibitor of metalloproteinase-1. Chain B, domain 1"/>
    <property type="match status" value="1"/>
</dbReference>
<dbReference type="SUPFAM" id="SSF50242">
    <property type="entry name" value="TIMP-like"/>
    <property type="match status" value="2"/>
</dbReference>
<evidence type="ECO:0000256" key="1">
    <source>
        <dbReference type="ARBA" id="ARBA00004613"/>
    </source>
</evidence>
<dbReference type="AlphaFoldDB" id="A0A8S3RPM1"/>
<dbReference type="GO" id="GO:0031012">
    <property type="term" value="C:extracellular matrix"/>
    <property type="evidence" value="ECO:0007669"/>
    <property type="project" value="TreeGrafter"/>
</dbReference>
<evidence type="ECO:0000256" key="2">
    <source>
        <dbReference type="ARBA" id="ARBA00011027"/>
    </source>
</evidence>
<keyword evidence="11" id="KW-1185">Reference proteome</keyword>
<dbReference type="Proteomes" id="UP000683360">
    <property type="component" value="Unassembled WGS sequence"/>
</dbReference>
<evidence type="ECO:0000256" key="8">
    <source>
        <dbReference type="PIRSR" id="PIRSR601820-3"/>
    </source>
</evidence>
<evidence type="ECO:0000256" key="6">
    <source>
        <dbReference type="ARBA" id="ARBA00023157"/>
    </source>
</evidence>
<dbReference type="GO" id="GO:0051045">
    <property type="term" value="P:negative regulation of membrane protein ectodomain proteolysis"/>
    <property type="evidence" value="ECO:0007669"/>
    <property type="project" value="TreeGrafter"/>
</dbReference>
<comment type="caution">
    <text evidence="10">The sequence shown here is derived from an EMBL/GenBank/DDBJ whole genome shotgun (WGS) entry which is preliminary data.</text>
</comment>
<dbReference type="GO" id="GO:0008191">
    <property type="term" value="F:metalloendopeptidase inhibitor activity"/>
    <property type="evidence" value="ECO:0007669"/>
    <property type="project" value="InterPro"/>
</dbReference>
<evidence type="ECO:0000313" key="10">
    <source>
        <dbReference type="EMBL" id="CAG2211515.1"/>
    </source>
</evidence>
<proteinExistence type="inferred from homology"/>
<keyword evidence="7" id="KW-0481">Metalloenzyme inhibitor</keyword>
<protein>
    <recommendedName>
        <fullName evidence="9">NTR domain-containing protein</fullName>
    </recommendedName>
</protein>